<sequence length="342" mass="37100">MNRVTLKLALAGLAGVLGAVPFAVGAAYQRSQTRKDDRELPGLGELVTVDRHAIHTCRLGHDNEGPTVLFESGLSSPLEMWTWIQGTVAVSAPTLSHDRAGVGWSESGPLPRTAERITAELELLLESLAEPGPFVLVGHSYGGMLLRHFAQRHPDKVAGVVLVDAAHPEQLTRSARQRLGLPLMRNSVRSSLFWSRFGLGRRTRKRPESQLDGLPEPARATTLARMMGTRNWVTTEAEVDAWLSHVIDETKDTRFSSGVPLYVLTAGETAQADPVHLQLQQELAELTDTGVHQVLPGVSHLGILCDQTAARHTAAVVLEVVDAARAGRAPKLVDPEPTTDQH</sequence>
<dbReference type="InterPro" id="IPR029058">
    <property type="entry name" value="AB_hydrolase_fold"/>
</dbReference>
<dbReference type="AlphaFoldDB" id="A0A3E0GTY1"/>
<keyword evidence="1" id="KW-0732">Signal</keyword>
<evidence type="ECO:0000259" key="2">
    <source>
        <dbReference type="Pfam" id="PF12697"/>
    </source>
</evidence>
<accession>A0A3E0GTY1</accession>
<dbReference type="PANTHER" id="PTHR43798:SF5">
    <property type="entry name" value="MONOACYLGLYCEROL LIPASE ABHD6"/>
    <property type="match status" value="1"/>
</dbReference>
<dbReference type="GO" id="GO:0016020">
    <property type="term" value="C:membrane"/>
    <property type="evidence" value="ECO:0007669"/>
    <property type="project" value="TreeGrafter"/>
</dbReference>
<dbReference type="Gene3D" id="3.40.50.1820">
    <property type="entry name" value="alpha/beta hydrolase"/>
    <property type="match status" value="1"/>
</dbReference>
<evidence type="ECO:0000256" key="1">
    <source>
        <dbReference type="SAM" id="SignalP"/>
    </source>
</evidence>
<dbReference type="RefSeq" id="WP_116181841.1">
    <property type="nucleotide sequence ID" value="NZ_CP144375.1"/>
</dbReference>
<dbReference type="EMBL" id="QUNO01000031">
    <property type="protein sequence ID" value="REH27010.1"/>
    <property type="molecule type" value="Genomic_DNA"/>
</dbReference>
<name>A0A3E0GTY1_9PSEU</name>
<organism evidence="3 4">
    <name type="scientific">Kutzneria buriramensis</name>
    <dbReference type="NCBI Taxonomy" id="1045776"/>
    <lineage>
        <taxon>Bacteria</taxon>
        <taxon>Bacillati</taxon>
        <taxon>Actinomycetota</taxon>
        <taxon>Actinomycetes</taxon>
        <taxon>Pseudonocardiales</taxon>
        <taxon>Pseudonocardiaceae</taxon>
        <taxon>Kutzneria</taxon>
    </lineage>
</organism>
<feature type="signal peptide" evidence="1">
    <location>
        <begin position="1"/>
        <end position="26"/>
    </location>
</feature>
<evidence type="ECO:0000313" key="4">
    <source>
        <dbReference type="Proteomes" id="UP000256269"/>
    </source>
</evidence>
<proteinExistence type="predicted"/>
<feature type="domain" description="AB hydrolase-1" evidence="2">
    <location>
        <begin position="81"/>
        <end position="304"/>
    </location>
</feature>
<dbReference type="SUPFAM" id="SSF53474">
    <property type="entry name" value="alpha/beta-Hydrolases"/>
    <property type="match status" value="1"/>
</dbReference>
<dbReference type="GO" id="GO:0047372">
    <property type="term" value="F:monoacylglycerol lipase activity"/>
    <property type="evidence" value="ECO:0007669"/>
    <property type="project" value="TreeGrafter"/>
</dbReference>
<dbReference type="OrthoDB" id="7185741at2"/>
<comment type="caution">
    <text evidence="3">The sequence shown here is derived from an EMBL/GenBank/DDBJ whole genome shotgun (WGS) entry which is preliminary data.</text>
</comment>
<dbReference type="GO" id="GO:0046464">
    <property type="term" value="P:acylglycerol catabolic process"/>
    <property type="evidence" value="ECO:0007669"/>
    <property type="project" value="TreeGrafter"/>
</dbReference>
<dbReference type="InterPro" id="IPR050266">
    <property type="entry name" value="AB_hydrolase_sf"/>
</dbReference>
<dbReference type="Proteomes" id="UP000256269">
    <property type="component" value="Unassembled WGS sequence"/>
</dbReference>
<reference evidence="3 4" key="1">
    <citation type="submission" date="2018-08" db="EMBL/GenBank/DDBJ databases">
        <title>Genomic Encyclopedia of Archaeal and Bacterial Type Strains, Phase II (KMG-II): from individual species to whole genera.</title>
        <authorList>
            <person name="Goeker M."/>
        </authorList>
    </citation>
    <scope>NUCLEOTIDE SEQUENCE [LARGE SCALE GENOMIC DNA]</scope>
    <source>
        <strain evidence="3 4">DSM 45791</strain>
    </source>
</reference>
<protein>
    <submittedName>
        <fullName evidence="3">Pimeloyl-ACP methyl ester carboxylesterase</fullName>
    </submittedName>
</protein>
<dbReference type="InterPro" id="IPR000073">
    <property type="entry name" value="AB_hydrolase_1"/>
</dbReference>
<gene>
    <name evidence="3" type="ORF">BCF44_13165</name>
</gene>
<dbReference type="Pfam" id="PF12697">
    <property type="entry name" value="Abhydrolase_6"/>
    <property type="match status" value="1"/>
</dbReference>
<keyword evidence="4" id="KW-1185">Reference proteome</keyword>
<dbReference type="PRINTS" id="PR00111">
    <property type="entry name" value="ABHYDROLASE"/>
</dbReference>
<evidence type="ECO:0000313" key="3">
    <source>
        <dbReference type="EMBL" id="REH27010.1"/>
    </source>
</evidence>
<feature type="chain" id="PRO_5017646082" evidence="1">
    <location>
        <begin position="27"/>
        <end position="342"/>
    </location>
</feature>
<dbReference type="PANTHER" id="PTHR43798">
    <property type="entry name" value="MONOACYLGLYCEROL LIPASE"/>
    <property type="match status" value="1"/>
</dbReference>